<protein>
    <submittedName>
        <fullName evidence="2">Uncharacterized protein</fullName>
    </submittedName>
</protein>
<reference evidence="2 3" key="1">
    <citation type="submission" date="2015-04" db="EMBL/GenBank/DDBJ databases">
        <title>Draft Genome Sequence of the Novel Agar-Digesting Marine Bacterium Q1.</title>
        <authorList>
            <person name="Li Y."/>
            <person name="Li D."/>
            <person name="Chen G."/>
            <person name="Du Z."/>
        </authorList>
    </citation>
    <scope>NUCLEOTIDE SEQUENCE [LARGE SCALE GENOMIC DNA]</scope>
    <source>
        <strain evidence="2 3">Q1</strain>
    </source>
</reference>
<comment type="caution">
    <text evidence="2">The sequence shown here is derived from an EMBL/GenBank/DDBJ whole genome shotgun (WGS) entry which is preliminary data.</text>
</comment>
<sequence>MKRIFRGNTKTSAQLAQNRQTTQLRRRQACWRETRATPKPSAQPTHNARASIAPTKRKP</sequence>
<evidence type="ECO:0000256" key="1">
    <source>
        <dbReference type="SAM" id="MobiDB-lite"/>
    </source>
</evidence>
<organism evidence="2 3">
    <name type="scientific">Catenovulum maritimum</name>
    <dbReference type="NCBI Taxonomy" id="1513271"/>
    <lineage>
        <taxon>Bacteria</taxon>
        <taxon>Pseudomonadati</taxon>
        <taxon>Pseudomonadota</taxon>
        <taxon>Gammaproteobacteria</taxon>
        <taxon>Alteromonadales</taxon>
        <taxon>Alteromonadaceae</taxon>
        <taxon>Catenovulum</taxon>
    </lineage>
</organism>
<gene>
    <name evidence="2" type="ORF">XM47_12935</name>
</gene>
<evidence type="ECO:0000313" key="2">
    <source>
        <dbReference type="EMBL" id="KMT64759.1"/>
    </source>
</evidence>
<feature type="compositionally biased region" description="Low complexity" evidence="1">
    <location>
        <begin position="13"/>
        <end position="23"/>
    </location>
</feature>
<name>A0A0J8GTW5_9ALTE</name>
<dbReference type="AlphaFoldDB" id="A0A0J8GTW5"/>
<dbReference type="EMBL" id="LAZL01000021">
    <property type="protein sequence ID" value="KMT64759.1"/>
    <property type="molecule type" value="Genomic_DNA"/>
</dbReference>
<accession>A0A0J8GTW5</accession>
<evidence type="ECO:0000313" key="3">
    <source>
        <dbReference type="Proteomes" id="UP000037600"/>
    </source>
</evidence>
<feature type="region of interest" description="Disordered" evidence="1">
    <location>
        <begin position="1"/>
        <end position="59"/>
    </location>
</feature>
<proteinExistence type="predicted"/>
<dbReference type="Proteomes" id="UP000037600">
    <property type="component" value="Unassembled WGS sequence"/>
</dbReference>
<keyword evidence="3" id="KW-1185">Reference proteome</keyword>